<evidence type="ECO:0000313" key="2">
    <source>
        <dbReference type="Proteomes" id="UP001196915"/>
    </source>
</evidence>
<proteinExistence type="predicted"/>
<protein>
    <submittedName>
        <fullName evidence="1">Uncharacterized protein</fullName>
    </submittedName>
</protein>
<organism evidence="1 2">
    <name type="scientific">Burkholderia multivorans</name>
    <dbReference type="NCBI Taxonomy" id="87883"/>
    <lineage>
        <taxon>Bacteria</taxon>
        <taxon>Pseudomonadati</taxon>
        <taxon>Pseudomonadota</taxon>
        <taxon>Betaproteobacteria</taxon>
        <taxon>Burkholderiales</taxon>
        <taxon>Burkholderiaceae</taxon>
        <taxon>Burkholderia</taxon>
        <taxon>Burkholderia cepacia complex</taxon>
    </lineage>
</organism>
<reference evidence="1" key="1">
    <citation type="submission" date="2021-06" db="EMBL/GenBank/DDBJ databases">
        <title>A collection of bacterial strains from the Burkholderia cepacia Research Laboratory and Repository.</title>
        <authorList>
            <person name="Lipuma J."/>
            <person name="Spilker T."/>
        </authorList>
    </citation>
    <scope>NUCLEOTIDE SEQUENCE</scope>
    <source>
        <strain evidence="1">AU37435</strain>
    </source>
</reference>
<dbReference type="AlphaFoldDB" id="A0AAP2MT11"/>
<comment type="caution">
    <text evidence="1">The sequence shown here is derived from an EMBL/GenBank/DDBJ whole genome shotgun (WGS) entry which is preliminary data.</text>
</comment>
<dbReference type="EMBL" id="JAHPMX010000040">
    <property type="protein sequence ID" value="MBU9360768.1"/>
    <property type="molecule type" value="Genomic_DNA"/>
</dbReference>
<sequence>MSQSEDRKQFEMVAKEIYRNHAIQQLHPQGTDFNTKATQNIAEVSRLVNALGGKVVKVDGGLLTEQLVVIDRDGNPVANNVRLG</sequence>
<gene>
    <name evidence="1" type="ORF">KTE52_31075</name>
</gene>
<evidence type="ECO:0000313" key="1">
    <source>
        <dbReference type="EMBL" id="MBU9360768.1"/>
    </source>
</evidence>
<accession>A0AAP2MT11</accession>
<dbReference type="RefSeq" id="WP_217085072.1">
    <property type="nucleotide sequence ID" value="NZ_CP090751.1"/>
</dbReference>
<dbReference type="Proteomes" id="UP001196915">
    <property type="component" value="Unassembled WGS sequence"/>
</dbReference>
<name>A0AAP2MT11_9BURK</name>